<evidence type="ECO:0000259" key="1">
    <source>
        <dbReference type="PROSITE" id="PS51192"/>
    </source>
</evidence>
<proteinExistence type="predicted"/>
<dbReference type="PROSITE" id="PS51192">
    <property type="entry name" value="HELICASE_ATP_BIND_1"/>
    <property type="match status" value="1"/>
</dbReference>
<keyword evidence="3" id="KW-1185">Reference proteome</keyword>
<name>A0A1I1L1N0_9ACTN</name>
<evidence type="ECO:0000313" key="3">
    <source>
        <dbReference type="Proteomes" id="UP000198832"/>
    </source>
</evidence>
<dbReference type="GO" id="GO:0016787">
    <property type="term" value="F:hydrolase activity"/>
    <property type="evidence" value="ECO:0007669"/>
    <property type="project" value="InterPro"/>
</dbReference>
<protein>
    <submittedName>
        <fullName evidence="2">Type III restriction enzyme, res subunit</fullName>
    </submittedName>
</protein>
<dbReference type="STRING" id="574651.SAMN04487968_109104"/>
<feature type="domain" description="Helicase ATP-binding" evidence="1">
    <location>
        <begin position="30"/>
        <end position="194"/>
    </location>
</feature>
<dbReference type="GO" id="GO:0005524">
    <property type="term" value="F:ATP binding"/>
    <property type="evidence" value="ECO:0007669"/>
    <property type="project" value="InterPro"/>
</dbReference>
<sequence length="915" mass="97853">MSGLRLRTHQRRALEALDAAWATERTRSWVVLPPGAGKTLVGLETARRLLSDGRVAKVVVLGPNTAISGQWVDQAAVAGVDAGDDRGLARPLTSLTYQSLAVFDADREVSEEGREEQLLARLHDNGRALVERLRDVGPLLLVLDECHHLLEVWGRLLAEVLDELPDARVLGLTATPPDALTSDEAELVGELFGTPVFETSIPAVVREGDLAPFAELVWLTEPTAAEKEWLAESALRFTELVTALTDPSFGSVPFLTWADRRFVERPGDAPSWAGLATAEPDLAAAALRLHHAGLLALPPGGVMTEEHRRDPTADDWVRLLDDWTTGALLRSEDPADKPVLDGLRRALPSVGHVLTRRGIRPGRSPVDRVLARSEAKTSATAEIVRLEHLALGDRLRLLVLCDHEHATATLPADLDGVLSEQAGSAYAALGAVLPEAPDALLVTGATVAGAPRTLAALVDHIAASEPDLAAALTVEDGPVASLLVGPWSSRRWTRHVTRFFEAGGCHVLVGTRGLLGEGWDARRVTGVVDLTTVTTTTAVVQTRGRALRIDPSDPEKVAINWSLVCVAEHHPRGDNDWLRLVRKHSGFFGVDEDGTVVDGVGHIDPAFSPYAPPPAADFDRLNARMAVRAEDRDGIRERWQVGTPYDDLAGRTLRIRPERADALGTTPGPPAVVVREQALEVRAATRPGFWARFGAGAGVPVGWAAAVAAVPLGVVSTWTVLAGALTVPAAYAGRAVSRRDAGRRLLDEARRAPSIAQMASAVADALHAAGSTGAGADRVGVEVEPDGEYRVHLAGATEPESALFATSLEEVLAPLSSPRYVVPRWVVSDRARGWRELARIGSRKQVPADGVVWHAVPTTLGTRAENARRFADAWDHWVGGGPALYTGSPEGAGVLAAQRGSDPFDVTTVIRRHWS</sequence>
<organism evidence="2 3">
    <name type="scientific">Nocardioides terrae</name>
    <dbReference type="NCBI Taxonomy" id="574651"/>
    <lineage>
        <taxon>Bacteria</taxon>
        <taxon>Bacillati</taxon>
        <taxon>Actinomycetota</taxon>
        <taxon>Actinomycetes</taxon>
        <taxon>Propionibacteriales</taxon>
        <taxon>Nocardioidaceae</taxon>
        <taxon>Nocardioides</taxon>
    </lineage>
</organism>
<dbReference type="InterPro" id="IPR027417">
    <property type="entry name" value="P-loop_NTPase"/>
</dbReference>
<accession>A0A1I1L1N0</accession>
<evidence type="ECO:0000313" key="2">
    <source>
        <dbReference type="EMBL" id="SFC66956.1"/>
    </source>
</evidence>
<dbReference type="EMBL" id="FOLB01000009">
    <property type="protein sequence ID" value="SFC66956.1"/>
    <property type="molecule type" value="Genomic_DNA"/>
</dbReference>
<dbReference type="GO" id="GO:0005829">
    <property type="term" value="C:cytosol"/>
    <property type="evidence" value="ECO:0007669"/>
    <property type="project" value="TreeGrafter"/>
</dbReference>
<dbReference type="Pfam" id="PF04851">
    <property type="entry name" value="ResIII"/>
    <property type="match status" value="1"/>
</dbReference>
<dbReference type="SMART" id="SM00487">
    <property type="entry name" value="DEXDc"/>
    <property type="match status" value="1"/>
</dbReference>
<dbReference type="InterPro" id="IPR014001">
    <property type="entry name" value="Helicase_ATP-bd"/>
</dbReference>
<dbReference type="AlphaFoldDB" id="A0A1I1L1N0"/>
<dbReference type="SUPFAM" id="SSF52540">
    <property type="entry name" value="P-loop containing nucleoside triphosphate hydrolases"/>
    <property type="match status" value="2"/>
</dbReference>
<dbReference type="PANTHER" id="PTHR47396:SF1">
    <property type="entry name" value="ATP-DEPENDENT HELICASE IRC3-RELATED"/>
    <property type="match status" value="1"/>
</dbReference>
<dbReference type="GO" id="GO:0003677">
    <property type="term" value="F:DNA binding"/>
    <property type="evidence" value="ECO:0007669"/>
    <property type="project" value="InterPro"/>
</dbReference>
<reference evidence="2 3" key="1">
    <citation type="submission" date="2016-10" db="EMBL/GenBank/DDBJ databases">
        <authorList>
            <person name="de Groot N.N."/>
        </authorList>
    </citation>
    <scope>NUCLEOTIDE SEQUENCE [LARGE SCALE GENOMIC DNA]</scope>
    <source>
        <strain evidence="2 3">CGMCC 1.7056</strain>
    </source>
</reference>
<dbReference type="InterPro" id="IPR006935">
    <property type="entry name" value="Helicase/UvrB_N"/>
</dbReference>
<dbReference type="InterPro" id="IPR050742">
    <property type="entry name" value="Helicase_Restrict-Modif_Enz"/>
</dbReference>
<dbReference type="PANTHER" id="PTHR47396">
    <property type="entry name" value="TYPE I RESTRICTION ENZYME ECOKI R PROTEIN"/>
    <property type="match status" value="1"/>
</dbReference>
<dbReference type="Gene3D" id="3.40.50.300">
    <property type="entry name" value="P-loop containing nucleotide triphosphate hydrolases"/>
    <property type="match status" value="2"/>
</dbReference>
<dbReference type="Proteomes" id="UP000198832">
    <property type="component" value="Unassembled WGS sequence"/>
</dbReference>
<dbReference type="RefSeq" id="WP_245750319.1">
    <property type="nucleotide sequence ID" value="NZ_FOLB01000009.1"/>
</dbReference>
<gene>
    <name evidence="2" type="ORF">SAMN04487968_109104</name>
</gene>